<dbReference type="InterPro" id="IPR036383">
    <property type="entry name" value="TSP1_rpt_sf"/>
</dbReference>
<dbReference type="Gene3D" id="2.20.100.10">
    <property type="entry name" value="Thrombospondin type-1 (TSP1) repeat"/>
    <property type="match status" value="2"/>
</dbReference>
<dbReference type="FunFam" id="2.20.100.10:FF:000001">
    <property type="entry name" value="semaphorin-5A isoform X1"/>
    <property type="match status" value="1"/>
</dbReference>
<dbReference type="Pfam" id="PF00090">
    <property type="entry name" value="TSP_1"/>
    <property type="match status" value="2"/>
</dbReference>
<feature type="non-terminal residue" evidence="3">
    <location>
        <position position="1"/>
    </location>
</feature>
<gene>
    <name evidence="3" type="ORF">NEMVEDRAFT_v1g57118</name>
</gene>
<keyword evidence="2" id="KW-1015">Disulfide bond</keyword>
<dbReference type="PhylomeDB" id="A7S4R9"/>
<evidence type="ECO:0000256" key="1">
    <source>
        <dbReference type="ARBA" id="ARBA00022737"/>
    </source>
</evidence>
<reference evidence="3 4" key="1">
    <citation type="journal article" date="2007" name="Science">
        <title>Sea anemone genome reveals ancestral eumetazoan gene repertoire and genomic organization.</title>
        <authorList>
            <person name="Putnam N.H."/>
            <person name="Srivastava M."/>
            <person name="Hellsten U."/>
            <person name="Dirks B."/>
            <person name="Chapman J."/>
            <person name="Salamov A."/>
            <person name="Terry A."/>
            <person name="Shapiro H."/>
            <person name="Lindquist E."/>
            <person name="Kapitonov V.V."/>
            <person name="Jurka J."/>
            <person name="Genikhovich G."/>
            <person name="Grigoriev I.V."/>
            <person name="Lucas S.M."/>
            <person name="Steele R.E."/>
            <person name="Finnerty J.R."/>
            <person name="Technau U."/>
            <person name="Martindale M.Q."/>
            <person name="Rokhsar D.S."/>
        </authorList>
    </citation>
    <scope>NUCLEOTIDE SEQUENCE [LARGE SCALE GENOMIC DNA]</scope>
    <source>
        <strain evidence="4">CH2 X CH6</strain>
    </source>
</reference>
<organism evidence="3 4">
    <name type="scientific">Nematostella vectensis</name>
    <name type="common">Starlet sea anemone</name>
    <dbReference type="NCBI Taxonomy" id="45351"/>
    <lineage>
        <taxon>Eukaryota</taxon>
        <taxon>Metazoa</taxon>
        <taxon>Cnidaria</taxon>
        <taxon>Anthozoa</taxon>
        <taxon>Hexacorallia</taxon>
        <taxon>Actiniaria</taxon>
        <taxon>Edwardsiidae</taxon>
        <taxon>Nematostella</taxon>
    </lineage>
</organism>
<dbReference type="PANTHER" id="PTHR22906:SF54">
    <property type="entry name" value="IG-LIKE DOMAIN-CONTAINING PROTEIN"/>
    <property type="match status" value="1"/>
</dbReference>
<evidence type="ECO:0000313" key="4">
    <source>
        <dbReference type="Proteomes" id="UP000001593"/>
    </source>
</evidence>
<dbReference type="HOGENOM" id="CLU_047129_1_0_1"/>
<evidence type="ECO:0000313" key="3">
    <source>
        <dbReference type="EMBL" id="EDO41370.1"/>
    </source>
</evidence>
<dbReference type="InterPro" id="IPR000884">
    <property type="entry name" value="TSP1_rpt"/>
</dbReference>
<keyword evidence="4" id="KW-1185">Reference proteome</keyword>
<dbReference type="InterPro" id="IPR052065">
    <property type="entry name" value="Compl_asym_regulator"/>
</dbReference>
<dbReference type="eggNOG" id="KOG4475">
    <property type="taxonomic scope" value="Eukaryota"/>
</dbReference>
<dbReference type="PANTHER" id="PTHR22906">
    <property type="entry name" value="PROPERDIN"/>
    <property type="match status" value="1"/>
</dbReference>
<sequence>YGLWSLWGSCSKLCGTGTQLRTRICHSRKSCVGPSTQVRHCNPQPCPSTLNGGYSPWGAWSGCDADCGGGVRERTRFCTNPVPGWGGRHCEALGPSKVSELCNLAPC</sequence>
<dbReference type="AlphaFoldDB" id="A7S4R9"/>
<evidence type="ECO:0000256" key="2">
    <source>
        <dbReference type="ARBA" id="ARBA00023157"/>
    </source>
</evidence>
<feature type="non-terminal residue" evidence="3">
    <location>
        <position position="107"/>
    </location>
</feature>
<dbReference type="InParanoid" id="A7S4R9"/>
<protein>
    <submittedName>
        <fullName evidence="3">Uncharacterized protein</fullName>
    </submittedName>
</protein>
<proteinExistence type="predicted"/>
<dbReference type="PROSITE" id="PS50092">
    <property type="entry name" value="TSP1"/>
    <property type="match status" value="2"/>
</dbReference>
<name>A7S4R9_NEMVE</name>
<accession>A7S4R9</accession>
<dbReference type="Proteomes" id="UP000001593">
    <property type="component" value="Unassembled WGS sequence"/>
</dbReference>
<dbReference type="SUPFAM" id="SSF82895">
    <property type="entry name" value="TSP-1 type 1 repeat"/>
    <property type="match status" value="2"/>
</dbReference>
<dbReference type="SMART" id="SM00209">
    <property type="entry name" value="TSP1"/>
    <property type="match status" value="2"/>
</dbReference>
<keyword evidence="1" id="KW-0677">Repeat</keyword>
<dbReference type="EMBL" id="DS469579">
    <property type="protein sequence ID" value="EDO41370.1"/>
    <property type="molecule type" value="Genomic_DNA"/>
</dbReference>